<evidence type="ECO:0000256" key="3">
    <source>
        <dbReference type="ARBA" id="ARBA00022525"/>
    </source>
</evidence>
<evidence type="ECO:0000256" key="6">
    <source>
        <dbReference type="ARBA" id="ARBA00022729"/>
    </source>
</evidence>
<comment type="similarity">
    <text evidence="2">Belongs to the DEFL family.</text>
</comment>
<dbReference type="GO" id="GO:0050832">
    <property type="term" value="P:defense response to fungus"/>
    <property type="evidence" value="ECO:0007669"/>
    <property type="project" value="UniProtKB-KW"/>
</dbReference>
<dbReference type="Pfam" id="PF06876">
    <property type="entry name" value="SCRL"/>
    <property type="match status" value="1"/>
</dbReference>
<dbReference type="AlphaFoldDB" id="A0A8T1ZYH4"/>
<dbReference type="GO" id="GO:0007165">
    <property type="term" value="P:signal transduction"/>
    <property type="evidence" value="ECO:0007669"/>
    <property type="project" value="InterPro"/>
</dbReference>
<evidence type="ECO:0000313" key="11">
    <source>
        <dbReference type="Proteomes" id="UP000694251"/>
    </source>
</evidence>
<keyword evidence="8" id="KW-1015">Disulfide bond</keyword>
<keyword evidence="7" id="KW-0611">Plant defense</keyword>
<keyword evidence="4" id="KW-0929">Antimicrobial</keyword>
<feature type="chain" id="PRO_5035869907" evidence="9">
    <location>
        <begin position="24"/>
        <end position="97"/>
    </location>
</feature>
<evidence type="ECO:0000256" key="8">
    <source>
        <dbReference type="ARBA" id="ARBA00023157"/>
    </source>
</evidence>
<feature type="signal peptide" evidence="9">
    <location>
        <begin position="1"/>
        <end position="23"/>
    </location>
</feature>
<comment type="subcellular location">
    <subcellularLocation>
        <location evidence="1">Secreted</location>
    </subcellularLocation>
</comment>
<evidence type="ECO:0000256" key="1">
    <source>
        <dbReference type="ARBA" id="ARBA00004613"/>
    </source>
</evidence>
<dbReference type="PANTHER" id="PTHR34450">
    <property type="entry name" value="DEFENSIN-LIKE PROTEIN 245-RELATED"/>
    <property type="match status" value="1"/>
</dbReference>
<reference evidence="10 11" key="1">
    <citation type="submission" date="2020-12" db="EMBL/GenBank/DDBJ databases">
        <title>Concerted genomic and epigenomic changes stabilize Arabidopsis allopolyploids.</title>
        <authorList>
            <person name="Chen Z."/>
        </authorList>
    </citation>
    <scope>NUCLEOTIDE SEQUENCE [LARGE SCALE GENOMIC DNA]</scope>
    <source>
        <strain evidence="10">As9502</strain>
        <tissue evidence="10">Leaf</tissue>
    </source>
</reference>
<dbReference type="InterPro" id="IPR010682">
    <property type="entry name" value="SCRL"/>
</dbReference>
<keyword evidence="5" id="KW-0295">Fungicide</keyword>
<evidence type="ECO:0000313" key="10">
    <source>
        <dbReference type="EMBL" id="KAG7564516.1"/>
    </source>
</evidence>
<dbReference type="GO" id="GO:0031640">
    <property type="term" value="P:killing of cells of another organism"/>
    <property type="evidence" value="ECO:0007669"/>
    <property type="project" value="UniProtKB-KW"/>
</dbReference>
<evidence type="ECO:0000256" key="2">
    <source>
        <dbReference type="ARBA" id="ARBA00006722"/>
    </source>
</evidence>
<evidence type="ECO:0000256" key="9">
    <source>
        <dbReference type="SAM" id="SignalP"/>
    </source>
</evidence>
<comment type="caution">
    <text evidence="10">The sequence shown here is derived from an EMBL/GenBank/DDBJ whole genome shotgun (WGS) entry which is preliminary data.</text>
</comment>
<organism evidence="10 11">
    <name type="scientific">Arabidopsis suecica</name>
    <name type="common">Swedish thale-cress</name>
    <name type="synonym">Cardaminopsis suecica</name>
    <dbReference type="NCBI Taxonomy" id="45249"/>
    <lineage>
        <taxon>Eukaryota</taxon>
        <taxon>Viridiplantae</taxon>
        <taxon>Streptophyta</taxon>
        <taxon>Embryophyta</taxon>
        <taxon>Tracheophyta</taxon>
        <taxon>Spermatophyta</taxon>
        <taxon>Magnoliopsida</taxon>
        <taxon>eudicotyledons</taxon>
        <taxon>Gunneridae</taxon>
        <taxon>Pentapetalae</taxon>
        <taxon>rosids</taxon>
        <taxon>malvids</taxon>
        <taxon>Brassicales</taxon>
        <taxon>Brassicaceae</taxon>
        <taxon>Camelineae</taxon>
        <taxon>Arabidopsis</taxon>
    </lineage>
</organism>
<dbReference type="Proteomes" id="UP000694251">
    <property type="component" value="Chromosome 10"/>
</dbReference>
<protein>
    <submittedName>
        <fullName evidence="10">Plant self-incompatibility response</fullName>
    </submittedName>
</protein>
<accession>A0A8T1ZYH4</accession>
<gene>
    <name evidence="10" type="ORF">ISN44_As10g012820</name>
</gene>
<keyword evidence="6 9" id="KW-0732">Signal</keyword>
<keyword evidence="11" id="KW-1185">Reference proteome</keyword>
<dbReference type="EMBL" id="JAEFBJ010000010">
    <property type="protein sequence ID" value="KAG7564516.1"/>
    <property type="molecule type" value="Genomic_DNA"/>
</dbReference>
<dbReference type="PANTHER" id="PTHR34450:SF6">
    <property type="entry name" value="DEFENSIN-LIKE PROTEIN 241-RELATED"/>
    <property type="match status" value="1"/>
</dbReference>
<dbReference type="OrthoDB" id="10293789at2759"/>
<dbReference type="GO" id="GO:0005576">
    <property type="term" value="C:extracellular region"/>
    <property type="evidence" value="ECO:0007669"/>
    <property type="project" value="UniProtKB-SubCell"/>
</dbReference>
<evidence type="ECO:0000256" key="5">
    <source>
        <dbReference type="ARBA" id="ARBA00022577"/>
    </source>
</evidence>
<name>A0A8T1ZYH4_ARASU</name>
<keyword evidence="3" id="KW-0964">Secreted</keyword>
<evidence type="ECO:0000256" key="7">
    <source>
        <dbReference type="ARBA" id="ARBA00022821"/>
    </source>
</evidence>
<sequence>MRHTTSIIVLCFLIILLTNLVQGGLIRICDHKVEGYGTCGPNGRKICIGEFWKNPPSPGLLKNLESCTCEDRGKRPKFKGLSHSCRCCWSYWGPPDD</sequence>
<evidence type="ECO:0000256" key="4">
    <source>
        <dbReference type="ARBA" id="ARBA00022529"/>
    </source>
</evidence>
<proteinExistence type="inferred from homology"/>